<reference evidence="1 2" key="1">
    <citation type="journal article" date="2016" name="Nat. Commun.">
        <title>Thousands of microbial genomes shed light on interconnected biogeochemical processes in an aquifer system.</title>
        <authorList>
            <person name="Anantharaman K."/>
            <person name="Brown C.T."/>
            <person name="Hug L.A."/>
            <person name="Sharon I."/>
            <person name="Castelle C.J."/>
            <person name="Probst A.J."/>
            <person name="Thomas B.C."/>
            <person name="Singh A."/>
            <person name="Wilkins M.J."/>
            <person name="Karaoz U."/>
            <person name="Brodie E.L."/>
            <person name="Williams K.H."/>
            <person name="Hubbard S.S."/>
            <person name="Banfield J.F."/>
        </authorList>
    </citation>
    <scope>NUCLEOTIDE SEQUENCE [LARGE SCALE GENOMIC DNA]</scope>
</reference>
<evidence type="ECO:0000313" key="1">
    <source>
        <dbReference type="EMBL" id="OGL78707.1"/>
    </source>
</evidence>
<dbReference type="STRING" id="1802397.A3J43_02150"/>
<dbReference type="InterPro" id="IPR036610">
    <property type="entry name" value="PEBP-like_sf"/>
</dbReference>
<accession>A0A1F7ULX4</accession>
<dbReference type="Pfam" id="PF01161">
    <property type="entry name" value="PBP"/>
    <property type="match status" value="1"/>
</dbReference>
<dbReference type="Gene3D" id="3.90.280.10">
    <property type="entry name" value="PEBP-like"/>
    <property type="match status" value="1"/>
</dbReference>
<dbReference type="Proteomes" id="UP000176604">
    <property type="component" value="Unassembled WGS sequence"/>
</dbReference>
<organism evidence="1 2">
    <name type="scientific">Candidatus Uhrbacteria bacterium RIFCSPHIGHO2_12_FULL_54_23</name>
    <dbReference type="NCBI Taxonomy" id="1802397"/>
    <lineage>
        <taxon>Bacteria</taxon>
        <taxon>Candidatus Uhriibacteriota</taxon>
    </lineage>
</organism>
<sequence>MELRSSAFVHHAAIPRRYTCDGEDVNPPLEFSGVPEGALSLAFIVDDPDAPAGIWVHWTLWNIAPDTRSIPEHSVPAGAVEGTTSFGKTGWGGPCPPSGEHRYFFKLYALDAVLDLSSSADKAALEQAMTNHTLAQAELIGLYRITRNSTGRMRQSPLPWRGGREADGVGGAVIRTPTCPVLASFPQAA</sequence>
<gene>
    <name evidence="1" type="ORF">A3J43_02150</name>
</gene>
<dbReference type="PANTHER" id="PTHR30289">
    <property type="entry name" value="UNCHARACTERIZED PROTEIN YBCL-RELATED"/>
    <property type="match status" value="1"/>
</dbReference>
<evidence type="ECO:0008006" key="3">
    <source>
        <dbReference type="Google" id="ProtNLM"/>
    </source>
</evidence>
<evidence type="ECO:0000313" key="2">
    <source>
        <dbReference type="Proteomes" id="UP000176604"/>
    </source>
</evidence>
<dbReference type="SUPFAM" id="SSF49777">
    <property type="entry name" value="PEBP-like"/>
    <property type="match status" value="1"/>
</dbReference>
<dbReference type="InterPro" id="IPR005247">
    <property type="entry name" value="YbhB_YbcL/LppC-like"/>
</dbReference>
<dbReference type="InterPro" id="IPR008914">
    <property type="entry name" value="PEBP"/>
</dbReference>
<proteinExistence type="predicted"/>
<dbReference type="EMBL" id="MGEF01000025">
    <property type="protein sequence ID" value="OGL78707.1"/>
    <property type="molecule type" value="Genomic_DNA"/>
</dbReference>
<dbReference type="CDD" id="cd00865">
    <property type="entry name" value="PEBP_bact_arch"/>
    <property type="match status" value="1"/>
</dbReference>
<dbReference type="PANTHER" id="PTHR30289:SF1">
    <property type="entry name" value="PEBP (PHOSPHATIDYLETHANOLAMINE-BINDING PROTEIN) FAMILY PROTEIN"/>
    <property type="match status" value="1"/>
</dbReference>
<protein>
    <recommendedName>
        <fullName evidence="3">Kinase inhibitor</fullName>
    </recommendedName>
</protein>
<comment type="caution">
    <text evidence="1">The sequence shown here is derived from an EMBL/GenBank/DDBJ whole genome shotgun (WGS) entry which is preliminary data.</text>
</comment>
<name>A0A1F7ULX4_9BACT</name>
<dbReference type="AlphaFoldDB" id="A0A1F7ULX4"/>
<dbReference type="NCBIfam" id="TIGR00481">
    <property type="entry name" value="YbhB/YbcL family Raf kinase inhibitor-like protein"/>
    <property type="match status" value="1"/>
</dbReference>